<organism evidence="5 6">
    <name type="scientific">candidate division WWE3 bacterium CG06_land_8_20_14_3_00_42_16</name>
    <dbReference type="NCBI Taxonomy" id="1975083"/>
    <lineage>
        <taxon>Bacteria</taxon>
        <taxon>Katanobacteria</taxon>
    </lineage>
</organism>
<keyword evidence="2" id="KW-0238">DNA-binding</keyword>
<keyword evidence="1" id="KW-0805">Transcription regulation</keyword>
<keyword evidence="3" id="KW-0804">Transcription</keyword>
<dbReference type="Proteomes" id="UP000229916">
    <property type="component" value="Unassembled WGS sequence"/>
</dbReference>
<gene>
    <name evidence="5" type="ORF">COS81_00450</name>
</gene>
<dbReference type="EMBL" id="PEWD01000007">
    <property type="protein sequence ID" value="PIU69313.1"/>
    <property type="molecule type" value="Genomic_DNA"/>
</dbReference>
<dbReference type="Gene3D" id="1.10.10.10">
    <property type="entry name" value="Winged helix-like DNA-binding domain superfamily/Winged helix DNA-binding domain"/>
    <property type="match status" value="1"/>
</dbReference>
<dbReference type="GO" id="GO:0003677">
    <property type="term" value="F:DNA binding"/>
    <property type="evidence" value="ECO:0007669"/>
    <property type="project" value="UniProtKB-KW"/>
</dbReference>
<dbReference type="SMART" id="SM00347">
    <property type="entry name" value="HTH_MARR"/>
    <property type="match status" value="1"/>
</dbReference>
<dbReference type="CDD" id="cd00090">
    <property type="entry name" value="HTH_ARSR"/>
    <property type="match status" value="1"/>
</dbReference>
<dbReference type="PROSITE" id="PS50995">
    <property type="entry name" value="HTH_MARR_2"/>
    <property type="match status" value="1"/>
</dbReference>
<dbReference type="InterPro" id="IPR036388">
    <property type="entry name" value="WH-like_DNA-bd_sf"/>
</dbReference>
<dbReference type="PANTHER" id="PTHR42756">
    <property type="entry name" value="TRANSCRIPTIONAL REGULATOR, MARR"/>
    <property type="match status" value="1"/>
</dbReference>
<protein>
    <recommendedName>
        <fullName evidence="4">HTH marR-type domain-containing protein</fullName>
    </recommendedName>
</protein>
<accession>A0A2M7APL8</accession>
<proteinExistence type="predicted"/>
<dbReference type="GO" id="GO:0003700">
    <property type="term" value="F:DNA-binding transcription factor activity"/>
    <property type="evidence" value="ECO:0007669"/>
    <property type="project" value="InterPro"/>
</dbReference>
<dbReference type="InterPro" id="IPR036390">
    <property type="entry name" value="WH_DNA-bd_sf"/>
</dbReference>
<evidence type="ECO:0000256" key="3">
    <source>
        <dbReference type="ARBA" id="ARBA00023163"/>
    </source>
</evidence>
<dbReference type="PANTHER" id="PTHR42756:SF1">
    <property type="entry name" value="TRANSCRIPTIONAL REPRESSOR OF EMRAB OPERON"/>
    <property type="match status" value="1"/>
</dbReference>
<evidence type="ECO:0000313" key="6">
    <source>
        <dbReference type="Proteomes" id="UP000229916"/>
    </source>
</evidence>
<sequence length="144" mass="16392">MGKTREQSIQMLLEKLACIFRTVASNTEFPFKQNHLNKTQAHILFFVARSKNDIAVKDLAKALKITSGAVTQYLNELVTKGLVKREEDQKDRRILKITLTESTKKHFETFKKVYFSAVCPLFADLADGEINQIAALLGKIRTDF</sequence>
<dbReference type="AlphaFoldDB" id="A0A2M7APL8"/>
<evidence type="ECO:0000256" key="2">
    <source>
        <dbReference type="ARBA" id="ARBA00023125"/>
    </source>
</evidence>
<evidence type="ECO:0000256" key="1">
    <source>
        <dbReference type="ARBA" id="ARBA00023015"/>
    </source>
</evidence>
<evidence type="ECO:0000259" key="4">
    <source>
        <dbReference type="PROSITE" id="PS50995"/>
    </source>
</evidence>
<comment type="caution">
    <text evidence="5">The sequence shown here is derived from an EMBL/GenBank/DDBJ whole genome shotgun (WGS) entry which is preliminary data.</text>
</comment>
<name>A0A2M7APL8_UNCKA</name>
<dbReference type="InterPro" id="IPR000835">
    <property type="entry name" value="HTH_MarR-typ"/>
</dbReference>
<dbReference type="PRINTS" id="PR00598">
    <property type="entry name" value="HTHMARR"/>
</dbReference>
<evidence type="ECO:0000313" key="5">
    <source>
        <dbReference type="EMBL" id="PIU69313.1"/>
    </source>
</evidence>
<dbReference type="InterPro" id="IPR011991">
    <property type="entry name" value="ArsR-like_HTH"/>
</dbReference>
<dbReference type="Pfam" id="PF12802">
    <property type="entry name" value="MarR_2"/>
    <property type="match status" value="1"/>
</dbReference>
<feature type="domain" description="HTH marR-type" evidence="4">
    <location>
        <begin position="6"/>
        <end position="142"/>
    </location>
</feature>
<reference evidence="6" key="1">
    <citation type="submission" date="2017-09" db="EMBL/GenBank/DDBJ databases">
        <title>Depth-based differentiation of microbial function through sediment-hosted aquifers and enrichment of novel symbionts in the deep terrestrial subsurface.</title>
        <authorList>
            <person name="Probst A.J."/>
            <person name="Ladd B."/>
            <person name="Jarett J.K."/>
            <person name="Geller-Mcgrath D.E."/>
            <person name="Sieber C.M.K."/>
            <person name="Emerson J.B."/>
            <person name="Anantharaman K."/>
            <person name="Thomas B.C."/>
            <person name="Malmstrom R."/>
            <person name="Stieglmeier M."/>
            <person name="Klingl A."/>
            <person name="Woyke T."/>
            <person name="Ryan C.M."/>
            <person name="Banfield J.F."/>
        </authorList>
    </citation>
    <scope>NUCLEOTIDE SEQUENCE [LARGE SCALE GENOMIC DNA]</scope>
</reference>
<dbReference type="SUPFAM" id="SSF46785">
    <property type="entry name" value="Winged helix' DNA-binding domain"/>
    <property type="match status" value="1"/>
</dbReference>